<dbReference type="GO" id="GO:0050515">
    <property type="term" value="F:4-(cytidine 5'-diphospho)-2-C-methyl-D-erythritol kinase activity"/>
    <property type="evidence" value="ECO:0007669"/>
    <property type="project" value="UniProtKB-UniRule"/>
</dbReference>
<dbReference type="PANTHER" id="PTHR43527">
    <property type="entry name" value="4-DIPHOSPHOCYTIDYL-2-C-METHYL-D-ERYTHRITOL KINASE, CHLOROPLASTIC"/>
    <property type="match status" value="1"/>
</dbReference>
<evidence type="ECO:0000259" key="11">
    <source>
        <dbReference type="Pfam" id="PF08544"/>
    </source>
</evidence>
<dbReference type="InterPro" id="IPR013750">
    <property type="entry name" value="GHMP_kinase_C_dom"/>
</dbReference>
<dbReference type="EMBL" id="FUKP01000067">
    <property type="protein sequence ID" value="SJN35270.1"/>
    <property type="molecule type" value="Genomic_DNA"/>
</dbReference>
<evidence type="ECO:0000256" key="2">
    <source>
        <dbReference type="ARBA" id="ARBA00012052"/>
    </source>
</evidence>
<dbReference type="Proteomes" id="UP000196230">
    <property type="component" value="Unassembled WGS sequence"/>
</dbReference>
<dbReference type="InterPro" id="IPR014721">
    <property type="entry name" value="Ribsml_uS5_D2-typ_fold_subgr"/>
</dbReference>
<reference evidence="12 13" key="1">
    <citation type="submission" date="2017-02" db="EMBL/GenBank/DDBJ databases">
        <authorList>
            <person name="Peterson S.W."/>
        </authorList>
    </citation>
    <scope>NUCLEOTIDE SEQUENCE [LARGE SCALE GENOMIC DNA]</scope>
    <source>
        <strain evidence="12 13">2B3F</strain>
    </source>
</reference>
<dbReference type="Pfam" id="PF08544">
    <property type="entry name" value="GHMP_kinases_C"/>
    <property type="match status" value="1"/>
</dbReference>
<keyword evidence="7 9" id="KW-0067">ATP-binding</keyword>
<evidence type="ECO:0000313" key="12">
    <source>
        <dbReference type="EMBL" id="SJN35270.1"/>
    </source>
</evidence>
<organism evidence="12 13">
    <name type="scientific">Micrococcus lylae</name>
    <dbReference type="NCBI Taxonomy" id="1273"/>
    <lineage>
        <taxon>Bacteria</taxon>
        <taxon>Bacillati</taxon>
        <taxon>Actinomycetota</taxon>
        <taxon>Actinomycetes</taxon>
        <taxon>Micrococcales</taxon>
        <taxon>Micrococcaceae</taxon>
        <taxon>Micrococcus</taxon>
    </lineage>
</organism>
<dbReference type="PIRSF" id="PIRSF010376">
    <property type="entry name" value="IspE"/>
    <property type="match status" value="1"/>
</dbReference>
<evidence type="ECO:0000256" key="4">
    <source>
        <dbReference type="ARBA" id="ARBA00022679"/>
    </source>
</evidence>
<protein>
    <recommendedName>
        <fullName evidence="3 9">4-diphosphocytidyl-2-C-methyl-D-erythritol kinase</fullName>
        <shortName evidence="9">CMK</shortName>
        <ecNumber evidence="2 9">2.7.1.148</ecNumber>
    </recommendedName>
    <alternativeName>
        <fullName evidence="8 9">4-(cytidine-5'-diphospho)-2-C-methyl-D-erythritol kinase</fullName>
    </alternativeName>
</protein>
<dbReference type="Gene3D" id="3.30.230.10">
    <property type="match status" value="1"/>
</dbReference>
<evidence type="ECO:0000256" key="9">
    <source>
        <dbReference type="HAMAP-Rule" id="MF_00061"/>
    </source>
</evidence>
<dbReference type="GO" id="GO:0019288">
    <property type="term" value="P:isopentenyl diphosphate biosynthetic process, methylerythritol 4-phosphate pathway"/>
    <property type="evidence" value="ECO:0007669"/>
    <property type="project" value="UniProtKB-UniRule"/>
</dbReference>
<name>A0A1R4JT55_9MICC</name>
<comment type="function">
    <text evidence="9">Catalyzes the phosphorylation of the position 2 hydroxy group of 4-diphosphocytidyl-2C-methyl-D-erythritol.</text>
</comment>
<dbReference type="SUPFAM" id="SSF54211">
    <property type="entry name" value="Ribosomal protein S5 domain 2-like"/>
    <property type="match status" value="1"/>
</dbReference>
<comment type="catalytic activity">
    <reaction evidence="9">
        <text>4-CDP-2-C-methyl-D-erythritol + ATP = 4-CDP-2-C-methyl-D-erythritol 2-phosphate + ADP + H(+)</text>
        <dbReference type="Rhea" id="RHEA:18437"/>
        <dbReference type="ChEBI" id="CHEBI:15378"/>
        <dbReference type="ChEBI" id="CHEBI:30616"/>
        <dbReference type="ChEBI" id="CHEBI:57823"/>
        <dbReference type="ChEBI" id="CHEBI:57919"/>
        <dbReference type="ChEBI" id="CHEBI:456216"/>
        <dbReference type="EC" id="2.7.1.148"/>
    </reaction>
</comment>
<proteinExistence type="inferred from homology"/>
<feature type="domain" description="GHMP kinase N-terminal" evidence="10">
    <location>
        <begin position="89"/>
        <end position="170"/>
    </location>
</feature>
<dbReference type="InterPro" id="IPR036554">
    <property type="entry name" value="GHMP_kinase_C_sf"/>
</dbReference>
<keyword evidence="9" id="KW-0414">Isoprene biosynthesis</keyword>
<comment type="similarity">
    <text evidence="1 9">Belongs to the GHMP kinase family. IspE subfamily.</text>
</comment>
<dbReference type="GO" id="GO:0005524">
    <property type="term" value="F:ATP binding"/>
    <property type="evidence" value="ECO:0007669"/>
    <property type="project" value="UniProtKB-UniRule"/>
</dbReference>
<evidence type="ECO:0000256" key="8">
    <source>
        <dbReference type="ARBA" id="ARBA00032554"/>
    </source>
</evidence>
<accession>A0A1R4JT55</accession>
<dbReference type="AlphaFoldDB" id="A0A1R4JT55"/>
<keyword evidence="6 9" id="KW-0418">Kinase</keyword>
<dbReference type="InterPro" id="IPR020568">
    <property type="entry name" value="Ribosomal_Su5_D2-typ_SF"/>
</dbReference>
<evidence type="ECO:0000256" key="1">
    <source>
        <dbReference type="ARBA" id="ARBA00009684"/>
    </source>
</evidence>
<dbReference type="NCBIfam" id="NF002870">
    <property type="entry name" value="PRK03188.1"/>
    <property type="match status" value="1"/>
</dbReference>
<dbReference type="Pfam" id="PF00288">
    <property type="entry name" value="GHMP_kinases_N"/>
    <property type="match status" value="1"/>
</dbReference>
<keyword evidence="5 9" id="KW-0547">Nucleotide-binding</keyword>
<feature type="active site" evidence="9">
    <location>
        <position position="25"/>
    </location>
</feature>
<sequence>MNTHARHDVHSDVARRHVTATAPGKVNVSLRVGPLRPDGYHDVASVYLAVSLTETVTAVARDDGRITVGPCPRHVSLVDAHEVPWDESNLAHRAAVLLRERMGLDPETHGVDLQVAKQVPVAGGMGGGSADAAAALVACSALWDTGLTRSGLAELAAELGADVPFSVVGGAAVGLGTGTDLTPVAARNPVHLVVVPADGGLSTSVVFEALDRLRADGTLDSPGGVEVNQDVVRALALADPLALALAMDNDLQTPAVSLFPELSDVLDLGLDEGALRGMVSGSGPTLLFVARDEQEAERLATAVKERTGIEAIPVHGPVHGAGLL</sequence>
<evidence type="ECO:0000256" key="3">
    <source>
        <dbReference type="ARBA" id="ARBA00017473"/>
    </source>
</evidence>
<evidence type="ECO:0000256" key="7">
    <source>
        <dbReference type="ARBA" id="ARBA00022840"/>
    </source>
</evidence>
<dbReference type="InterPro" id="IPR006204">
    <property type="entry name" value="GHMP_kinase_N_dom"/>
</dbReference>
<comment type="pathway">
    <text evidence="9">Isoprenoid biosynthesis; isopentenyl diphosphate biosynthesis via DXP pathway; isopentenyl diphosphate from 1-deoxy-D-xylulose 5-phosphate: step 3/6.</text>
</comment>
<dbReference type="RefSeq" id="WP_087134559.1">
    <property type="nucleotide sequence ID" value="NZ_FUKP01000067.1"/>
</dbReference>
<dbReference type="PANTHER" id="PTHR43527:SF2">
    <property type="entry name" value="4-DIPHOSPHOCYTIDYL-2-C-METHYL-D-ERYTHRITOL KINASE, CHLOROPLASTIC"/>
    <property type="match status" value="1"/>
</dbReference>
<evidence type="ECO:0000256" key="6">
    <source>
        <dbReference type="ARBA" id="ARBA00022777"/>
    </source>
</evidence>
<dbReference type="EC" id="2.7.1.148" evidence="2 9"/>
<dbReference type="Gene3D" id="3.30.70.890">
    <property type="entry name" value="GHMP kinase, C-terminal domain"/>
    <property type="match status" value="1"/>
</dbReference>
<dbReference type="GO" id="GO:0016114">
    <property type="term" value="P:terpenoid biosynthetic process"/>
    <property type="evidence" value="ECO:0007669"/>
    <property type="project" value="UniProtKB-UniRule"/>
</dbReference>
<evidence type="ECO:0000259" key="10">
    <source>
        <dbReference type="Pfam" id="PF00288"/>
    </source>
</evidence>
<evidence type="ECO:0000313" key="13">
    <source>
        <dbReference type="Proteomes" id="UP000196230"/>
    </source>
</evidence>
<keyword evidence="4 9" id="KW-0808">Transferase</keyword>
<dbReference type="NCBIfam" id="TIGR00154">
    <property type="entry name" value="ispE"/>
    <property type="match status" value="1"/>
</dbReference>
<dbReference type="SUPFAM" id="SSF55060">
    <property type="entry name" value="GHMP Kinase, C-terminal domain"/>
    <property type="match status" value="1"/>
</dbReference>
<gene>
    <name evidence="9" type="primary">ispE</name>
    <name evidence="12" type="ORF">FM125_10540</name>
</gene>
<feature type="active site" evidence="9">
    <location>
        <position position="162"/>
    </location>
</feature>
<evidence type="ECO:0000256" key="5">
    <source>
        <dbReference type="ARBA" id="ARBA00022741"/>
    </source>
</evidence>
<feature type="binding site" evidence="9">
    <location>
        <begin position="120"/>
        <end position="130"/>
    </location>
    <ligand>
        <name>ATP</name>
        <dbReference type="ChEBI" id="CHEBI:30616"/>
    </ligand>
</feature>
<dbReference type="UniPathway" id="UPA00056">
    <property type="reaction ID" value="UER00094"/>
</dbReference>
<dbReference type="InterPro" id="IPR004424">
    <property type="entry name" value="IspE"/>
</dbReference>
<dbReference type="HAMAP" id="MF_00061">
    <property type="entry name" value="IspE"/>
    <property type="match status" value="1"/>
</dbReference>
<feature type="domain" description="GHMP kinase C-terminal" evidence="11">
    <location>
        <begin position="237"/>
        <end position="305"/>
    </location>
</feature>